<evidence type="ECO:0000256" key="1">
    <source>
        <dbReference type="SAM" id="MobiDB-lite"/>
    </source>
</evidence>
<organism evidence="2 3">
    <name type="scientific">Streptomyces viridosporus T7A</name>
    <dbReference type="NCBI Taxonomy" id="665577"/>
    <lineage>
        <taxon>Bacteria</taxon>
        <taxon>Bacillati</taxon>
        <taxon>Actinomycetota</taxon>
        <taxon>Actinomycetes</taxon>
        <taxon>Kitasatosporales</taxon>
        <taxon>Streptomycetaceae</taxon>
        <taxon>Streptomyces</taxon>
    </lineage>
</organism>
<evidence type="ECO:0000313" key="3">
    <source>
        <dbReference type="Proteomes" id="UP000327143"/>
    </source>
</evidence>
<gene>
    <name evidence="2" type="ORF">CP969_18900</name>
</gene>
<name>A0ABX6AHK9_STRVD</name>
<proteinExistence type="predicted"/>
<accession>A0ABX6AHK9</accession>
<reference evidence="2 3" key="1">
    <citation type="submission" date="2017-09" db="EMBL/GenBank/DDBJ databases">
        <authorList>
            <person name="Lee N."/>
            <person name="Cho B.-K."/>
        </authorList>
    </citation>
    <scope>NUCLEOTIDE SEQUENCE [LARGE SCALE GENOMIC DNA]</scope>
    <source>
        <strain evidence="2 3">ATCC 39115</strain>
    </source>
</reference>
<keyword evidence="3" id="KW-1185">Reference proteome</keyword>
<feature type="compositionally biased region" description="Basic and acidic residues" evidence="1">
    <location>
        <begin position="18"/>
        <end position="32"/>
    </location>
</feature>
<evidence type="ECO:0000313" key="2">
    <source>
        <dbReference type="EMBL" id="QEU86529.1"/>
    </source>
</evidence>
<protein>
    <submittedName>
        <fullName evidence="2">Uncharacterized protein</fullName>
    </submittedName>
</protein>
<dbReference type="EMBL" id="CP023700">
    <property type="protein sequence ID" value="QEU86529.1"/>
    <property type="molecule type" value="Genomic_DNA"/>
</dbReference>
<feature type="region of interest" description="Disordered" evidence="1">
    <location>
        <begin position="1"/>
        <end position="43"/>
    </location>
</feature>
<dbReference type="Proteomes" id="UP000327143">
    <property type="component" value="Chromosome"/>
</dbReference>
<sequence length="130" mass="13912">MPATVVPEYHGPHPAHRPRSDARRPRTDEHRSMITAQGLTQRHGDRTVVTDLPSTVRPGTVTGFLGPDAPTRGHATVDLAVLGVLATAGEYSTGRIRATMTAVPRRLPVLTPWAAVSLAAAATALRRRDV</sequence>